<reference evidence="10" key="1">
    <citation type="submission" date="2022-01" db="EMBL/GenBank/DDBJ databases">
        <authorList>
            <person name="King R."/>
        </authorList>
    </citation>
    <scope>NUCLEOTIDE SEQUENCE</scope>
</reference>
<keyword evidence="3" id="KW-0677">Repeat</keyword>
<feature type="compositionally biased region" description="Low complexity" evidence="8">
    <location>
        <begin position="121"/>
        <end position="138"/>
    </location>
</feature>
<feature type="compositionally biased region" description="Acidic residues" evidence="8">
    <location>
        <begin position="406"/>
        <end position="416"/>
    </location>
</feature>
<dbReference type="InterPro" id="IPR050888">
    <property type="entry name" value="ZnF_C2H2-type_TF"/>
</dbReference>
<feature type="domain" description="C2H2-type" evidence="9">
    <location>
        <begin position="95"/>
        <end position="122"/>
    </location>
</feature>
<keyword evidence="5" id="KW-0862">Zinc</keyword>
<evidence type="ECO:0000256" key="3">
    <source>
        <dbReference type="ARBA" id="ARBA00022737"/>
    </source>
</evidence>
<dbReference type="PANTHER" id="PTHR24406">
    <property type="entry name" value="TRANSCRIPTIONAL REPRESSOR CTCFL-RELATED"/>
    <property type="match status" value="1"/>
</dbReference>
<dbReference type="InterPro" id="IPR013087">
    <property type="entry name" value="Znf_C2H2_type"/>
</dbReference>
<dbReference type="Gene3D" id="3.30.160.60">
    <property type="entry name" value="Classic Zinc Finger"/>
    <property type="match status" value="1"/>
</dbReference>
<dbReference type="PROSITE" id="PS50157">
    <property type="entry name" value="ZINC_FINGER_C2H2_2"/>
    <property type="match status" value="2"/>
</dbReference>
<feature type="compositionally biased region" description="Polar residues" evidence="8">
    <location>
        <begin position="356"/>
        <end position="383"/>
    </location>
</feature>
<proteinExistence type="predicted"/>
<feature type="region of interest" description="Disordered" evidence="8">
    <location>
        <begin position="118"/>
        <end position="138"/>
    </location>
</feature>
<protein>
    <recommendedName>
        <fullName evidence="9">C2H2-type domain-containing protein</fullName>
    </recommendedName>
</protein>
<dbReference type="GO" id="GO:0005634">
    <property type="term" value="C:nucleus"/>
    <property type="evidence" value="ECO:0007669"/>
    <property type="project" value="UniProtKB-SubCell"/>
</dbReference>
<evidence type="ECO:0000256" key="7">
    <source>
        <dbReference type="PROSITE-ProRule" id="PRU00042"/>
    </source>
</evidence>
<dbReference type="SMART" id="SM00355">
    <property type="entry name" value="ZnF_C2H2"/>
    <property type="match status" value="3"/>
</dbReference>
<dbReference type="AlphaFoldDB" id="A0A9P0GUY8"/>
<evidence type="ECO:0000256" key="2">
    <source>
        <dbReference type="ARBA" id="ARBA00022723"/>
    </source>
</evidence>
<dbReference type="OrthoDB" id="3437960at2759"/>
<keyword evidence="4 7" id="KW-0863">Zinc-finger</keyword>
<feature type="compositionally biased region" description="Polar residues" evidence="8">
    <location>
        <begin position="1"/>
        <end position="10"/>
    </location>
</feature>
<evidence type="ECO:0000256" key="1">
    <source>
        <dbReference type="ARBA" id="ARBA00004123"/>
    </source>
</evidence>
<organism evidence="10 11">
    <name type="scientific">Diabrotica balteata</name>
    <name type="common">Banded cucumber beetle</name>
    <dbReference type="NCBI Taxonomy" id="107213"/>
    <lineage>
        <taxon>Eukaryota</taxon>
        <taxon>Metazoa</taxon>
        <taxon>Ecdysozoa</taxon>
        <taxon>Arthropoda</taxon>
        <taxon>Hexapoda</taxon>
        <taxon>Insecta</taxon>
        <taxon>Pterygota</taxon>
        <taxon>Neoptera</taxon>
        <taxon>Endopterygota</taxon>
        <taxon>Coleoptera</taxon>
        <taxon>Polyphaga</taxon>
        <taxon>Cucujiformia</taxon>
        <taxon>Chrysomeloidea</taxon>
        <taxon>Chrysomelidae</taxon>
        <taxon>Galerucinae</taxon>
        <taxon>Diabroticina</taxon>
        <taxon>Diabroticites</taxon>
        <taxon>Diabrotica</taxon>
    </lineage>
</organism>
<feature type="region of interest" description="Disordered" evidence="8">
    <location>
        <begin position="1"/>
        <end position="30"/>
    </location>
</feature>
<evidence type="ECO:0000256" key="5">
    <source>
        <dbReference type="ARBA" id="ARBA00022833"/>
    </source>
</evidence>
<dbReference type="InterPro" id="IPR036236">
    <property type="entry name" value="Znf_C2H2_sf"/>
</dbReference>
<sequence>MMFDPNTITTQQSQIQYQQPQQNDKDKEQGQKDTFAPFCYSNVNLIHKITPNTTQNHNSTVNMSQLTDDKCYITQPFSYNYTLVNQNLLTQNITFKCDCCGLMFAHLSLLNHHKKVHHGQTDQGQGQQPQITLQVQQPQQQPTQIQIVSADRIRFSCEECGHTFGTQNDLKTHKIQSHQPQAPQQVLKTFQVQQQPQPPQNTLKIKNCESCGAPLPQDNNKKRAVMKVKCENCLSAEAIQPQIFVVAAAPDTSVKFEESTGTQTQTQALGTQNTIPIGVKNNHPVKRRGVASVTKCTKCNGSGIIFIGGSKNQQNNVDKPFHCNICNGKLKKLNKFVLFALKRHRNIHEKYGRTKPQISSSADDAQQNNTSSDSLTSSANMASVAQDADHEEIVETKYEQKYETVDGSDMEEDMTDITELQVTLH</sequence>
<evidence type="ECO:0000256" key="6">
    <source>
        <dbReference type="ARBA" id="ARBA00023242"/>
    </source>
</evidence>
<evidence type="ECO:0000256" key="4">
    <source>
        <dbReference type="ARBA" id="ARBA00022771"/>
    </source>
</evidence>
<evidence type="ECO:0000256" key="8">
    <source>
        <dbReference type="SAM" id="MobiDB-lite"/>
    </source>
</evidence>
<keyword evidence="11" id="KW-1185">Reference proteome</keyword>
<dbReference type="SUPFAM" id="SSF57667">
    <property type="entry name" value="beta-beta-alpha zinc fingers"/>
    <property type="match status" value="1"/>
</dbReference>
<feature type="region of interest" description="Disordered" evidence="8">
    <location>
        <begin position="350"/>
        <end position="392"/>
    </location>
</feature>
<comment type="subcellular location">
    <subcellularLocation>
        <location evidence="1">Nucleus</location>
    </subcellularLocation>
</comment>
<accession>A0A9P0GUY8</accession>
<evidence type="ECO:0000313" key="10">
    <source>
        <dbReference type="EMBL" id="CAH1275743.1"/>
    </source>
</evidence>
<evidence type="ECO:0000259" key="9">
    <source>
        <dbReference type="PROSITE" id="PS50157"/>
    </source>
</evidence>
<feature type="region of interest" description="Disordered" evidence="8">
    <location>
        <begin position="404"/>
        <end position="425"/>
    </location>
</feature>
<evidence type="ECO:0000313" key="11">
    <source>
        <dbReference type="Proteomes" id="UP001153709"/>
    </source>
</evidence>
<gene>
    <name evidence="10" type="ORF">DIABBA_LOCUS5065</name>
</gene>
<keyword evidence="2" id="KW-0479">Metal-binding</keyword>
<dbReference type="PROSITE" id="PS00028">
    <property type="entry name" value="ZINC_FINGER_C2H2_1"/>
    <property type="match status" value="2"/>
</dbReference>
<keyword evidence="6" id="KW-0539">Nucleus</keyword>
<feature type="compositionally biased region" description="Low complexity" evidence="8">
    <location>
        <begin position="11"/>
        <end position="22"/>
    </location>
</feature>
<dbReference type="Proteomes" id="UP001153709">
    <property type="component" value="Chromosome 3"/>
</dbReference>
<name>A0A9P0GUY8_DIABA</name>
<dbReference type="GO" id="GO:0008270">
    <property type="term" value="F:zinc ion binding"/>
    <property type="evidence" value="ECO:0007669"/>
    <property type="project" value="UniProtKB-KW"/>
</dbReference>
<dbReference type="EMBL" id="OU898278">
    <property type="protein sequence ID" value="CAH1275743.1"/>
    <property type="molecule type" value="Genomic_DNA"/>
</dbReference>
<feature type="domain" description="C2H2-type" evidence="9">
    <location>
        <begin position="155"/>
        <end position="183"/>
    </location>
</feature>